<keyword evidence="1 3" id="KW-0238">DNA-binding</keyword>
<dbReference type="InterPro" id="IPR013762">
    <property type="entry name" value="Integrase-like_cat_sf"/>
</dbReference>
<dbReference type="InterPro" id="IPR010998">
    <property type="entry name" value="Integrase_recombinase_N"/>
</dbReference>
<dbReference type="Gene3D" id="1.10.443.10">
    <property type="entry name" value="Intergrase catalytic core"/>
    <property type="match status" value="1"/>
</dbReference>
<organism evidence="6 7">
    <name type="scientific">Enterocloster lavalensis</name>
    <dbReference type="NCBI Taxonomy" id="460384"/>
    <lineage>
        <taxon>Bacteria</taxon>
        <taxon>Bacillati</taxon>
        <taxon>Bacillota</taxon>
        <taxon>Clostridia</taxon>
        <taxon>Lachnospirales</taxon>
        <taxon>Lachnospiraceae</taxon>
        <taxon>Enterocloster</taxon>
    </lineage>
</organism>
<name>A0A1I0FLB5_9FIRM</name>
<dbReference type="RefSeq" id="WP_092363076.1">
    <property type="nucleotide sequence ID" value="NZ_CABJCG010000043.1"/>
</dbReference>
<dbReference type="GO" id="GO:0003677">
    <property type="term" value="F:DNA binding"/>
    <property type="evidence" value="ECO:0007669"/>
    <property type="project" value="UniProtKB-UniRule"/>
</dbReference>
<dbReference type="InterPro" id="IPR002104">
    <property type="entry name" value="Integrase_catalytic"/>
</dbReference>
<evidence type="ECO:0000313" key="7">
    <source>
        <dbReference type="Proteomes" id="UP000198508"/>
    </source>
</evidence>
<gene>
    <name evidence="6" type="ORF">SAMN05216313_10939</name>
</gene>
<evidence type="ECO:0000259" key="5">
    <source>
        <dbReference type="PROSITE" id="PS51900"/>
    </source>
</evidence>
<evidence type="ECO:0000313" key="6">
    <source>
        <dbReference type="EMBL" id="SET59077.1"/>
    </source>
</evidence>
<dbReference type="InterPro" id="IPR011010">
    <property type="entry name" value="DNA_brk_join_enz"/>
</dbReference>
<feature type="domain" description="Tyr recombinase" evidence="4">
    <location>
        <begin position="99"/>
        <end position="245"/>
    </location>
</feature>
<dbReference type="PROSITE" id="PS51898">
    <property type="entry name" value="TYR_RECOMBINASE"/>
    <property type="match status" value="1"/>
</dbReference>
<dbReference type="Proteomes" id="UP000198508">
    <property type="component" value="Unassembled WGS sequence"/>
</dbReference>
<keyword evidence="2" id="KW-0233">DNA recombination</keyword>
<accession>A0A1I0FLB5</accession>
<feature type="domain" description="Core-binding (CB)" evidence="5">
    <location>
        <begin position="4"/>
        <end position="82"/>
    </location>
</feature>
<dbReference type="GO" id="GO:0006310">
    <property type="term" value="P:DNA recombination"/>
    <property type="evidence" value="ECO:0007669"/>
    <property type="project" value="UniProtKB-KW"/>
</dbReference>
<dbReference type="PROSITE" id="PS51900">
    <property type="entry name" value="CB"/>
    <property type="match status" value="1"/>
</dbReference>
<sequence>MNYTITPELLSQYNHYLAKSGYSKATYQKYRGDLAQFCEYQKGKTIDEGLCETYRQHLLDHYTLRGACSKIVAVNTFFKFAGWDLQMATPRVDRSRVVDAGKEMTVLEYKRLLRAAKRHDNLRLYYLMQVLAQTKINVSEHRYVTVEAVRDGYIAVPRGNHRKIVVIPDQLRQELGGFAESAKILEGPIFISRSGKCWDRVAIHKSLKKLCREAKVDEEKVSPRSLSHVVAFGSAVYTLEDKFNK</sequence>
<dbReference type="EMBL" id="FOIM01000009">
    <property type="protein sequence ID" value="SET59077.1"/>
    <property type="molecule type" value="Genomic_DNA"/>
</dbReference>
<evidence type="ECO:0000256" key="3">
    <source>
        <dbReference type="PROSITE-ProRule" id="PRU01248"/>
    </source>
</evidence>
<dbReference type="SUPFAM" id="SSF56349">
    <property type="entry name" value="DNA breaking-rejoining enzymes"/>
    <property type="match status" value="1"/>
</dbReference>
<dbReference type="AlphaFoldDB" id="A0A1I0FLB5"/>
<protein>
    <submittedName>
        <fullName evidence="6">Site-specific recombinase XerD</fullName>
    </submittedName>
</protein>
<proteinExistence type="predicted"/>
<evidence type="ECO:0000259" key="4">
    <source>
        <dbReference type="PROSITE" id="PS51898"/>
    </source>
</evidence>
<evidence type="ECO:0000256" key="1">
    <source>
        <dbReference type="ARBA" id="ARBA00023125"/>
    </source>
</evidence>
<reference evidence="7" key="1">
    <citation type="submission" date="2016-10" db="EMBL/GenBank/DDBJ databases">
        <authorList>
            <person name="Varghese N."/>
            <person name="Submissions S."/>
        </authorList>
    </citation>
    <scope>NUCLEOTIDE SEQUENCE [LARGE SCALE GENOMIC DNA]</scope>
    <source>
        <strain evidence="7">NLAE-zl-G277</strain>
    </source>
</reference>
<dbReference type="GO" id="GO:0015074">
    <property type="term" value="P:DNA integration"/>
    <property type="evidence" value="ECO:0007669"/>
    <property type="project" value="InterPro"/>
</dbReference>
<dbReference type="Gene3D" id="1.10.150.130">
    <property type="match status" value="1"/>
</dbReference>
<dbReference type="InterPro" id="IPR044068">
    <property type="entry name" value="CB"/>
</dbReference>
<keyword evidence="7" id="KW-1185">Reference proteome</keyword>
<evidence type="ECO:0000256" key="2">
    <source>
        <dbReference type="ARBA" id="ARBA00023172"/>
    </source>
</evidence>
<dbReference type="STRING" id="460384.SAMN05216313_10939"/>